<evidence type="ECO:0000313" key="3">
    <source>
        <dbReference type="Proteomes" id="UP001529256"/>
    </source>
</evidence>
<dbReference type="Proteomes" id="UP001529256">
    <property type="component" value="Unassembled WGS sequence"/>
</dbReference>
<evidence type="ECO:0000256" key="1">
    <source>
        <dbReference type="SAM" id="MobiDB-lite"/>
    </source>
</evidence>
<evidence type="ECO:0000313" key="2">
    <source>
        <dbReference type="EMBL" id="MDM8271924.1"/>
    </source>
</evidence>
<feature type="region of interest" description="Disordered" evidence="1">
    <location>
        <begin position="57"/>
        <end position="79"/>
    </location>
</feature>
<comment type="caution">
    <text evidence="2">The sequence shown here is derived from an EMBL/GenBank/DDBJ whole genome shotgun (WGS) entry which is preliminary data.</text>
</comment>
<accession>A0ABT7V5P1</accession>
<gene>
    <name evidence="2" type="ORF">QUW25_09630</name>
</gene>
<proteinExistence type="predicted"/>
<dbReference type="EMBL" id="JAUDEA010000025">
    <property type="protein sequence ID" value="MDM8271924.1"/>
    <property type="molecule type" value="Genomic_DNA"/>
</dbReference>
<dbReference type="RefSeq" id="WP_289511999.1">
    <property type="nucleotide sequence ID" value="NZ_JAUDEA010000025.1"/>
</dbReference>
<name>A0ABT7V5P1_9ACTN</name>
<organism evidence="2 3">
    <name type="scientific">Thermophilibacter provencensis</name>
    <dbReference type="NCBI Taxonomy" id="1852386"/>
    <lineage>
        <taxon>Bacteria</taxon>
        <taxon>Bacillati</taxon>
        <taxon>Actinomycetota</taxon>
        <taxon>Coriobacteriia</taxon>
        <taxon>Coriobacteriales</taxon>
        <taxon>Atopobiaceae</taxon>
        <taxon>Thermophilibacter</taxon>
    </lineage>
</organism>
<protein>
    <submittedName>
        <fullName evidence="2">Uncharacterized protein</fullName>
    </submittedName>
</protein>
<reference evidence="3" key="2">
    <citation type="submission" date="2023-06" db="EMBL/GenBank/DDBJ databases">
        <title>Identification and characterization of horizontal gene transfer across gut microbiota members of farm animals based on homology search.</title>
        <authorList>
            <person name="Zeman M."/>
            <person name="Kubasova T."/>
            <person name="Jahodarova E."/>
            <person name="Nykrynova M."/>
            <person name="Rychlik I."/>
        </authorList>
    </citation>
    <scope>NUCLEOTIDE SEQUENCE [LARGE SCALE GENOMIC DNA]</scope>
    <source>
        <strain evidence="3">153_Feed</strain>
    </source>
</reference>
<reference evidence="2 3" key="1">
    <citation type="submission" date="2023-06" db="EMBL/GenBank/DDBJ databases">
        <title>Identification and characterization of horizontal gene transfer across gut microbiota members of farm animals based on homology search.</title>
        <authorList>
            <person name="Schwarzerova J."/>
            <person name="Nykrynova M."/>
            <person name="Jureckova K."/>
            <person name="Cejkova D."/>
            <person name="Rychlik I."/>
        </authorList>
    </citation>
    <scope>NUCLEOTIDE SEQUENCE [LARGE SCALE GENOMIC DNA]</scope>
    <source>
        <strain evidence="2 3">153_Feed</strain>
    </source>
</reference>
<sequence length="79" mass="8494">MASRAQKTLLEQVRGNSRRAALEALRDKIARTIDSTESGRDIAALSKRLMEVMAEIDGLPDGGGARSPLDRAKMGGARQ</sequence>
<reference evidence="2 3" key="3">
    <citation type="submission" date="2023-06" db="EMBL/GenBank/DDBJ databases">
        <authorList>
            <person name="Zeman M."/>
            <person name="Kubasova T."/>
            <person name="Jahodarova E."/>
            <person name="Nykrynova M."/>
            <person name="Rychlik I."/>
        </authorList>
    </citation>
    <scope>NUCLEOTIDE SEQUENCE [LARGE SCALE GENOMIC DNA]</scope>
    <source>
        <strain evidence="2 3">153_Feed</strain>
    </source>
</reference>
<keyword evidence="3" id="KW-1185">Reference proteome</keyword>